<organism evidence="9 10">
    <name type="scientific">Planoprotostelium fungivorum</name>
    <dbReference type="NCBI Taxonomy" id="1890364"/>
    <lineage>
        <taxon>Eukaryota</taxon>
        <taxon>Amoebozoa</taxon>
        <taxon>Evosea</taxon>
        <taxon>Variosea</taxon>
        <taxon>Cavosteliida</taxon>
        <taxon>Cavosteliaceae</taxon>
        <taxon>Planoprotostelium</taxon>
    </lineage>
</organism>
<dbReference type="SFLD" id="SFLDG01205">
    <property type="entry name" value="AMPS.1"/>
    <property type="match status" value="1"/>
</dbReference>
<evidence type="ECO:0000313" key="9">
    <source>
        <dbReference type="EMBL" id="PRP85243.1"/>
    </source>
</evidence>
<feature type="domain" description="GST N-terminal" evidence="7">
    <location>
        <begin position="50"/>
        <end position="133"/>
    </location>
</feature>
<dbReference type="GO" id="GO:0004364">
    <property type="term" value="F:glutathione transferase activity"/>
    <property type="evidence" value="ECO:0007669"/>
    <property type="project" value="UniProtKB-EC"/>
</dbReference>
<evidence type="ECO:0000256" key="1">
    <source>
        <dbReference type="ARBA" id="ARBA00003701"/>
    </source>
</evidence>
<dbReference type="EMBL" id="MDYQ01000048">
    <property type="protein sequence ID" value="PRP85243.1"/>
    <property type="molecule type" value="Genomic_DNA"/>
</dbReference>
<dbReference type="InterPro" id="IPR040079">
    <property type="entry name" value="Glutathione_S-Trfase"/>
</dbReference>
<dbReference type="SUPFAM" id="SSF52833">
    <property type="entry name" value="Thioredoxin-like"/>
    <property type="match status" value="1"/>
</dbReference>
<feature type="domain" description="GST C-terminal" evidence="8">
    <location>
        <begin position="135"/>
        <end position="266"/>
    </location>
</feature>
<accession>A0A2P6NMP8</accession>
<sequence>MSIGHRISVDDRLAHTKRRHRFSSDRDGVSADDFPSAIDSEEKSMSTDTQKPTLYYFDLRGKGEVIRLLLEAAEIPYDEVTITHATWDDNKHKFNEQGLLPFGQIPSLTVGDQVYAQSQAILRYLGRRYDLTSTTEPDHYRIDALCSIIADWRNAYDALIYRSSDYQQDKSVYLKSNGLGHITVVDKFLKANGDGGSTWFLKDKFTFADVLIWDLVDSHLLLDAQFLESYPVTRGHYERLRNMRGVNKYLESGRRSEKINGNDNGR</sequence>
<comment type="catalytic activity">
    <reaction evidence="5">
        <text>RX + glutathione = an S-substituted glutathione + a halide anion + H(+)</text>
        <dbReference type="Rhea" id="RHEA:16437"/>
        <dbReference type="ChEBI" id="CHEBI:15378"/>
        <dbReference type="ChEBI" id="CHEBI:16042"/>
        <dbReference type="ChEBI" id="CHEBI:17792"/>
        <dbReference type="ChEBI" id="CHEBI:57925"/>
        <dbReference type="ChEBI" id="CHEBI:90779"/>
        <dbReference type="EC" id="2.5.1.18"/>
    </reaction>
</comment>
<dbReference type="Gene3D" id="3.40.30.10">
    <property type="entry name" value="Glutaredoxin"/>
    <property type="match status" value="1"/>
</dbReference>
<dbReference type="PROSITE" id="PS50404">
    <property type="entry name" value="GST_NTER"/>
    <property type="match status" value="1"/>
</dbReference>
<comment type="similarity">
    <text evidence="2">Belongs to the GST superfamily. Mu family.</text>
</comment>
<dbReference type="PANTHER" id="PTHR11571:SF222">
    <property type="entry name" value="GLUTATHIONE TRANSFERASE"/>
    <property type="match status" value="1"/>
</dbReference>
<reference evidence="9 10" key="1">
    <citation type="journal article" date="2018" name="Genome Biol. Evol.">
        <title>Multiple Roots of Fruiting Body Formation in Amoebozoa.</title>
        <authorList>
            <person name="Hillmann F."/>
            <person name="Forbes G."/>
            <person name="Novohradska S."/>
            <person name="Ferling I."/>
            <person name="Riege K."/>
            <person name="Groth M."/>
            <person name="Westermann M."/>
            <person name="Marz M."/>
            <person name="Spaller T."/>
            <person name="Winckler T."/>
            <person name="Schaap P."/>
            <person name="Glockner G."/>
        </authorList>
    </citation>
    <scope>NUCLEOTIDE SEQUENCE [LARGE SCALE GENOMIC DNA]</scope>
    <source>
        <strain evidence="9 10">Jena</strain>
    </source>
</reference>
<dbReference type="CDD" id="cd03039">
    <property type="entry name" value="GST_N_Sigma_like"/>
    <property type="match status" value="1"/>
</dbReference>
<dbReference type="OrthoDB" id="16788at2759"/>
<dbReference type="SFLD" id="SFLDG00363">
    <property type="entry name" value="AMPS_(cytGST):_Alpha-__Mu-__Pi"/>
    <property type="match status" value="1"/>
</dbReference>
<dbReference type="AlphaFoldDB" id="A0A2P6NMP8"/>
<dbReference type="InParanoid" id="A0A2P6NMP8"/>
<dbReference type="InterPro" id="IPR036249">
    <property type="entry name" value="Thioredoxin-like_sf"/>
</dbReference>
<evidence type="ECO:0000259" key="7">
    <source>
        <dbReference type="PROSITE" id="PS50404"/>
    </source>
</evidence>
<evidence type="ECO:0000256" key="4">
    <source>
        <dbReference type="ARBA" id="ARBA00022679"/>
    </source>
</evidence>
<feature type="region of interest" description="Disordered" evidence="6">
    <location>
        <begin position="18"/>
        <end position="46"/>
    </location>
</feature>
<dbReference type="Pfam" id="PF14497">
    <property type="entry name" value="GST_C_3"/>
    <property type="match status" value="1"/>
</dbReference>
<proteinExistence type="inferred from homology"/>
<dbReference type="PANTHER" id="PTHR11571">
    <property type="entry name" value="GLUTATHIONE S-TRANSFERASE"/>
    <property type="match status" value="1"/>
</dbReference>
<dbReference type="InterPro" id="IPR050213">
    <property type="entry name" value="GST_superfamily"/>
</dbReference>
<evidence type="ECO:0000259" key="8">
    <source>
        <dbReference type="PROSITE" id="PS50405"/>
    </source>
</evidence>
<evidence type="ECO:0000256" key="6">
    <source>
        <dbReference type="SAM" id="MobiDB-lite"/>
    </source>
</evidence>
<dbReference type="Proteomes" id="UP000241769">
    <property type="component" value="Unassembled WGS sequence"/>
</dbReference>
<gene>
    <name evidence="9" type="ORF">PROFUN_07013</name>
</gene>
<dbReference type="Pfam" id="PF02798">
    <property type="entry name" value="GST_N"/>
    <property type="match status" value="1"/>
</dbReference>
<dbReference type="InterPro" id="IPR036282">
    <property type="entry name" value="Glutathione-S-Trfase_C_sf"/>
</dbReference>
<dbReference type="STRING" id="1890364.A0A2P6NMP8"/>
<dbReference type="EC" id="2.5.1.18" evidence="3"/>
<evidence type="ECO:0000256" key="2">
    <source>
        <dbReference type="ARBA" id="ARBA00005861"/>
    </source>
</evidence>
<dbReference type="SFLD" id="SFLDS00019">
    <property type="entry name" value="Glutathione_Transferase_(cytos"/>
    <property type="match status" value="1"/>
</dbReference>
<dbReference type="SUPFAM" id="SSF47616">
    <property type="entry name" value="GST C-terminal domain-like"/>
    <property type="match status" value="1"/>
</dbReference>
<dbReference type="GO" id="GO:0006749">
    <property type="term" value="P:glutathione metabolic process"/>
    <property type="evidence" value="ECO:0007669"/>
    <property type="project" value="TreeGrafter"/>
</dbReference>
<name>A0A2P6NMP8_9EUKA</name>
<protein>
    <recommendedName>
        <fullName evidence="3">glutathione transferase</fullName>
        <ecNumber evidence="3">2.5.1.18</ecNumber>
    </recommendedName>
</protein>
<dbReference type="InterPro" id="IPR004045">
    <property type="entry name" value="Glutathione_S-Trfase_N"/>
</dbReference>
<keyword evidence="10" id="KW-1185">Reference proteome</keyword>
<comment type="function">
    <text evidence="1">Conjugation of reduced glutathione to a wide number of exogenous and endogenous hydrophobic electrophiles.</text>
</comment>
<dbReference type="Gene3D" id="1.20.1050.10">
    <property type="match status" value="1"/>
</dbReference>
<dbReference type="PROSITE" id="PS50405">
    <property type="entry name" value="GST_CTER"/>
    <property type="match status" value="1"/>
</dbReference>
<keyword evidence="4 9" id="KW-0808">Transferase</keyword>
<dbReference type="InterPro" id="IPR004046">
    <property type="entry name" value="GST_C"/>
</dbReference>
<comment type="caution">
    <text evidence="9">The sequence shown here is derived from an EMBL/GenBank/DDBJ whole genome shotgun (WGS) entry which is preliminary data.</text>
</comment>
<dbReference type="InterPro" id="IPR010987">
    <property type="entry name" value="Glutathione-S-Trfase_C-like"/>
</dbReference>
<evidence type="ECO:0000256" key="3">
    <source>
        <dbReference type="ARBA" id="ARBA00012452"/>
    </source>
</evidence>
<evidence type="ECO:0000256" key="5">
    <source>
        <dbReference type="ARBA" id="ARBA00047960"/>
    </source>
</evidence>
<evidence type="ECO:0000313" key="10">
    <source>
        <dbReference type="Proteomes" id="UP000241769"/>
    </source>
</evidence>